<dbReference type="GO" id="GO:0005886">
    <property type="term" value="C:plasma membrane"/>
    <property type="evidence" value="ECO:0007669"/>
    <property type="project" value="TreeGrafter"/>
</dbReference>
<reference evidence="6 7" key="1">
    <citation type="submission" date="2019-09" db="EMBL/GenBank/DDBJ databases">
        <title>Hybrid Assembly of the complete Genome of the Deep-Sea Bacterium Moritella marina from long Nanopore and Illumina reads.</title>
        <authorList>
            <person name="Magin S."/>
            <person name="Georgoulis A."/>
            <person name="Papadimitriou K."/>
            <person name="Iliakis G."/>
            <person name="Vorgias C.E."/>
        </authorList>
    </citation>
    <scope>NUCLEOTIDE SEQUENCE [LARGE SCALE GENOMIC DNA]</scope>
    <source>
        <strain evidence="6 7">MP-1</strain>
    </source>
</reference>
<keyword evidence="7" id="KW-1185">Reference proteome</keyword>
<evidence type="ECO:0000256" key="1">
    <source>
        <dbReference type="ARBA" id="ARBA00004141"/>
    </source>
</evidence>
<feature type="transmembrane region" description="Helical" evidence="5">
    <location>
        <begin position="196"/>
        <end position="214"/>
    </location>
</feature>
<evidence type="ECO:0000313" key="6">
    <source>
        <dbReference type="EMBL" id="QFI38428.1"/>
    </source>
</evidence>
<dbReference type="KEGG" id="mmaa:FR932_11495"/>
<dbReference type="Pfam" id="PF03595">
    <property type="entry name" value="SLAC1"/>
    <property type="match status" value="1"/>
</dbReference>
<dbReference type="PANTHER" id="PTHR37955">
    <property type="entry name" value="TELLURITE RESISTANCE PROTEIN TEHA"/>
    <property type="match status" value="1"/>
</dbReference>
<gene>
    <name evidence="6" type="ORF">FR932_11495</name>
</gene>
<dbReference type="Gene3D" id="1.50.10.150">
    <property type="entry name" value="Voltage-dependent anion channel"/>
    <property type="match status" value="1"/>
</dbReference>
<dbReference type="OrthoDB" id="309023at2"/>
<name>A0A5J6WMI8_MORMI</name>
<feature type="transmembrane region" description="Helical" evidence="5">
    <location>
        <begin position="133"/>
        <end position="149"/>
    </location>
</feature>
<feature type="transmembrane region" description="Helical" evidence="5">
    <location>
        <begin position="252"/>
        <end position="274"/>
    </location>
</feature>
<dbReference type="InterPro" id="IPR004695">
    <property type="entry name" value="SLAC1/Mae1/Ssu1/TehA"/>
</dbReference>
<dbReference type="EMBL" id="CP044399">
    <property type="protein sequence ID" value="QFI38428.1"/>
    <property type="molecule type" value="Genomic_DNA"/>
</dbReference>
<evidence type="ECO:0000256" key="5">
    <source>
        <dbReference type="SAM" id="Phobius"/>
    </source>
</evidence>
<organism evidence="6 7">
    <name type="scientific">Moritella marina ATCC 15381</name>
    <dbReference type="NCBI Taxonomy" id="1202962"/>
    <lineage>
        <taxon>Bacteria</taxon>
        <taxon>Pseudomonadati</taxon>
        <taxon>Pseudomonadota</taxon>
        <taxon>Gammaproteobacteria</taxon>
        <taxon>Alteromonadales</taxon>
        <taxon>Moritellaceae</taxon>
        <taxon>Moritella</taxon>
    </lineage>
</organism>
<evidence type="ECO:0000256" key="3">
    <source>
        <dbReference type="ARBA" id="ARBA00022989"/>
    </source>
</evidence>
<proteinExistence type="predicted"/>
<evidence type="ECO:0000313" key="7">
    <source>
        <dbReference type="Proteomes" id="UP000327424"/>
    </source>
</evidence>
<feature type="transmembrane region" description="Helical" evidence="5">
    <location>
        <begin position="42"/>
        <end position="61"/>
    </location>
</feature>
<keyword evidence="4 5" id="KW-0472">Membrane</keyword>
<feature type="transmembrane region" description="Helical" evidence="5">
    <location>
        <begin position="103"/>
        <end position="121"/>
    </location>
</feature>
<feature type="transmembrane region" description="Helical" evidence="5">
    <location>
        <begin position="73"/>
        <end position="97"/>
    </location>
</feature>
<evidence type="ECO:0000256" key="2">
    <source>
        <dbReference type="ARBA" id="ARBA00022692"/>
    </source>
</evidence>
<feature type="transmembrane region" description="Helical" evidence="5">
    <location>
        <begin position="294"/>
        <end position="313"/>
    </location>
</feature>
<dbReference type="RefSeq" id="WP_019442006.1">
    <property type="nucleotide sequence ID" value="NZ_ALOE01000024.1"/>
</dbReference>
<dbReference type="PANTHER" id="PTHR37955:SF1">
    <property type="entry name" value="DEP DOMAIN-CONTAINING PROTEIN"/>
    <property type="match status" value="1"/>
</dbReference>
<dbReference type="AlphaFoldDB" id="A0A5J6WMI8"/>
<dbReference type="InterPro" id="IPR052951">
    <property type="entry name" value="Tellurite_res_ion_channel"/>
</dbReference>
<dbReference type="CDD" id="cd09325">
    <property type="entry name" value="TDT_C4-dicarb_trans"/>
    <property type="match status" value="1"/>
</dbReference>
<feature type="transmembrane region" description="Helical" evidence="5">
    <location>
        <begin position="161"/>
        <end position="184"/>
    </location>
</feature>
<feature type="transmembrane region" description="Helical" evidence="5">
    <location>
        <begin position="12"/>
        <end position="30"/>
    </location>
</feature>
<comment type="subcellular location">
    <subcellularLocation>
        <location evidence="1">Membrane</location>
        <topology evidence="1">Multi-pass membrane protein</topology>
    </subcellularLocation>
</comment>
<sequence>MLNQIRINFKLLPTPVAGLALGISSLGALWESAYDFNGFIQNATATIAAVILLTLLLRFIIHPQTLWNDLSHHVVGSVVPTFAMATMVVSSSLTAVYPATATFLWLAAIVLHIVFLVLFLYHRYQDMQLQHMVPSWFVPPIGLVVAVFTCPQPELFKPICYAILAFGIINYALLLPVMINRLIFGEKIPASAKPSIAILAAPASLCLTGYLAFMAEPSPIIVAVLLGIALLMTVVIYMALLHLSRLTFNPGFAAFTFPLVISAKALYSTGGWFASIGIAEQYISQLHVVALFELWGATAIVTWVSIGYLKFFITKLQMMHIAHKLTTDGSL</sequence>
<dbReference type="Proteomes" id="UP000327424">
    <property type="component" value="Chromosome"/>
</dbReference>
<dbReference type="InterPro" id="IPR038665">
    <property type="entry name" value="Voltage-dep_anion_channel_sf"/>
</dbReference>
<keyword evidence="3 5" id="KW-1133">Transmembrane helix</keyword>
<feature type="transmembrane region" description="Helical" evidence="5">
    <location>
        <begin position="220"/>
        <end position="240"/>
    </location>
</feature>
<evidence type="ECO:0000256" key="4">
    <source>
        <dbReference type="ARBA" id="ARBA00023136"/>
    </source>
</evidence>
<accession>A0A5J6WMI8</accession>
<dbReference type="GO" id="GO:0046583">
    <property type="term" value="F:monoatomic cation efflux transmembrane transporter activity"/>
    <property type="evidence" value="ECO:0007669"/>
    <property type="project" value="TreeGrafter"/>
</dbReference>
<keyword evidence="2 5" id="KW-0812">Transmembrane</keyword>
<protein>
    <submittedName>
        <fullName evidence="6">TDT family transporter</fullName>
    </submittedName>
</protein>